<evidence type="ECO:0000313" key="2">
    <source>
        <dbReference type="Proteomes" id="UP000054251"/>
    </source>
</evidence>
<name>A0A0V1PWL4_9ASCO</name>
<sequence>MTVESRGDGRISRGLEGELKGKHDCKFSGFGIENTDTELQGPAGGLGIGFLGDLGRELGNSFGDGLGSIDGDLGTGTGVGGQTSYINIGGLSLGLAMGVNGSYSIWSDKPKDGPAFSPFVDHGWSPRVEMAGLGQKMKGEDSLELQNKHLEVENISPRENIYLTRVNNPPFISQTSRPSKKVKTVSNNQAVVRLPAGTRETRRCPKFRDYFLQQNNDVNSEDYCSTFYKRNSLGYMFIKEPSNSLKVNSSGPRSWVQLKIKFPDTASAKKLKVDIKKLPFWKPINVNLKDPSRSKKSLKDKRRFNVLKRFQKHKGDNSF</sequence>
<dbReference type="Proteomes" id="UP000054251">
    <property type="component" value="Unassembled WGS sequence"/>
</dbReference>
<reference evidence="1 2" key="1">
    <citation type="submission" date="2015-11" db="EMBL/GenBank/DDBJ databases">
        <title>The genome of Debaryomyces fabryi.</title>
        <authorList>
            <person name="Tafer H."/>
            <person name="Lopandic K."/>
        </authorList>
    </citation>
    <scope>NUCLEOTIDE SEQUENCE [LARGE SCALE GENOMIC DNA]</scope>
    <source>
        <strain evidence="1 2">CBS 789</strain>
    </source>
</reference>
<dbReference type="OrthoDB" id="4096888at2759"/>
<proteinExistence type="predicted"/>
<accession>A0A0V1PWL4</accession>
<evidence type="ECO:0000313" key="1">
    <source>
        <dbReference type="EMBL" id="KSA00647.1"/>
    </source>
</evidence>
<dbReference type="EMBL" id="LMYN01000079">
    <property type="protein sequence ID" value="KSA00647.1"/>
    <property type="molecule type" value="Genomic_DNA"/>
</dbReference>
<dbReference type="RefSeq" id="XP_015466749.1">
    <property type="nucleotide sequence ID" value="XM_015612412.1"/>
</dbReference>
<dbReference type="GeneID" id="26840592"/>
<keyword evidence="2" id="KW-1185">Reference proteome</keyword>
<gene>
    <name evidence="1" type="ORF">AC631_03583</name>
</gene>
<organism evidence="1 2">
    <name type="scientific">Debaryomyces fabryi</name>
    <dbReference type="NCBI Taxonomy" id="58627"/>
    <lineage>
        <taxon>Eukaryota</taxon>
        <taxon>Fungi</taxon>
        <taxon>Dikarya</taxon>
        <taxon>Ascomycota</taxon>
        <taxon>Saccharomycotina</taxon>
        <taxon>Pichiomycetes</taxon>
        <taxon>Debaryomycetaceae</taxon>
        <taxon>Debaryomyces</taxon>
    </lineage>
</organism>
<dbReference type="AlphaFoldDB" id="A0A0V1PWL4"/>
<protein>
    <submittedName>
        <fullName evidence="1">Uncharacterized protein</fullName>
    </submittedName>
</protein>
<comment type="caution">
    <text evidence="1">The sequence shown here is derived from an EMBL/GenBank/DDBJ whole genome shotgun (WGS) entry which is preliminary data.</text>
</comment>